<evidence type="ECO:0000313" key="2">
    <source>
        <dbReference type="Proteomes" id="UP001252186"/>
    </source>
</evidence>
<dbReference type="PROSITE" id="PS51197">
    <property type="entry name" value="HTH_RRF2_2"/>
    <property type="match status" value="1"/>
</dbReference>
<dbReference type="Pfam" id="PF02082">
    <property type="entry name" value="Rrf2"/>
    <property type="match status" value="1"/>
</dbReference>
<comment type="caution">
    <text evidence="1">The sequence shown here is derived from an EMBL/GenBank/DDBJ whole genome shotgun (WGS) entry which is preliminary data.</text>
</comment>
<dbReference type="Proteomes" id="UP001252186">
    <property type="component" value="Unassembled WGS sequence"/>
</dbReference>
<proteinExistence type="predicted"/>
<name>A0ABU2Y7K3_9FLAO</name>
<dbReference type="NCBIfam" id="TIGR00738">
    <property type="entry name" value="rrf2_super"/>
    <property type="match status" value="1"/>
</dbReference>
<dbReference type="PANTHER" id="PTHR33221">
    <property type="entry name" value="WINGED HELIX-TURN-HELIX TRANSCRIPTIONAL REGULATOR, RRF2 FAMILY"/>
    <property type="match status" value="1"/>
</dbReference>
<dbReference type="PANTHER" id="PTHR33221:SF14">
    <property type="entry name" value="HTH-TYPE TRANSCRIPTIONAL REGULATOR AQ_268-RELATED"/>
    <property type="match status" value="1"/>
</dbReference>
<evidence type="ECO:0000313" key="1">
    <source>
        <dbReference type="EMBL" id="MDT0553770.1"/>
    </source>
</evidence>
<protein>
    <submittedName>
        <fullName evidence="1">Rrf2 family transcriptional regulator</fullName>
    </submittedName>
</protein>
<accession>A0ABU2Y7K3</accession>
<reference evidence="1 2" key="1">
    <citation type="submission" date="2023-09" db="EMBL/GenBank/DDBJ databases">
        <authorList>
            <person name="Rey-Velasco X."/>
        </authorList>
    </citation>
    <scope>NUCLEOTIDE SEQUENCE [LARGE SCALE GENOMIC DNA]</scope>
    <source>
        <strain evidence="1 2">P050</strain>
    </source>
</reference>
<sequence>MLSNACKYAIRSVLYLAIHSNESKKIGVKAIAEELETPQPFLAKLLQQLSRDNLVSSTKGPNGGFFLSDMDKQNAIWNVIESIDGTDKFDNCFLGLKKCNGENPCPVHFIVAPFKETILADFRDKTIEKYVTSMQGTRQVITLKDLDKL</sequence>
<dbReference type="InterPro" id="IPR036388">
    <property type="entry name" value="WH-like_DNA-bd_sf"/>
</dbReference>
<gene>
    <name evidence="1" type="ORF">RM519_10975</name>
</gene>
<dbReference type="InterPro" id="IPR036390">
    <property type="entry name" value="WH_DNA-bd_sf"/>
</dbReference>
<dbReference type="Gene3D" id="1.10.10.10">
    <property type="entry name" value="Winged helix-like DNA-binding domain superfamily/Winged helix DNA-binding domain"/>
    <property type="match status" value="1"/>
</dbReference>
<dbReference type="EMBL" id="JAVRHV010000005">
    <property type="protein sequence ID" value="MDT0553770.1"/>
    <property type="molecule type" value="Genomic_DNA"/>
</dbReference>
<dbReference type="InterPro" id="IPR000944">
    <property type="entry name" value="Tscrpt_reg_Rrf2"/>
</dbReference>
<keyword evidence="2" id="KW-1185">Reference proteome</keyword>
<dbReference type="RefSeq" id="WP_311593855.1">
    <property type="nucleotide sequence ID" value="NZ_JAVRHV010000005.1"/>
</dbReference>
<dbReference type="SUPFAM" id="SSF46785">
    <property type="entry name" value="Winged helix' DNA-binding domain"/>
    <property type="match status" value="1"/>
</dbReference>
<organism evidence="1 2">
    <name type="scientific">Urechidicola vernalis</name>
    <dbReference type="NCBI Taxonomy" id="3075600"/>
    <lineage>
        <taxon>Bacteria</taxon>
        <taxon>Pseudomonadati</taxon>
        <taxon>Bacteroidota</taxon>
        <taxon>Flavobacteriia</taxon>
        <taxon>Flavobacteriales</taxon>
        <taxon>Flavobacteriaceae</taxon>
        <taxon>Urechidicola</taxon>
    </lineage>
</organism>